<keyword evidence="1" id="KW-0488">Methylation</keyword>
<dbReference type="Gene3D" id="3.30.70.1660">
    <property type="match status" value="1"/>
</dbReference>
<organism evidence="3 4">
    <name type="scientific">Candidatus Vidania fulgoroideorum</name>
    <dbReference type="NCBI Taxonomy" id="881286"/>
    <lineage>
        <taxon>Bacteria</taxon>
        <taxon>Pseudomonadati</taxon>
        <taxon>Pseudomonadota</taxon>
        <taxon>Betaproteobacteria</taxon>
        <taxon>Candidatus Vidania</taxon>
    </lineage>
</organism>
<dbReference type="InterPro" id="IPR005139">
    <property type="entry name" value="PCRF"/>
</dbReference>
<gene>
    <name evidence="3" type="ORF">ONB67_00005</name>
</gene>
<evidence type="ECO:0000313" key="3">
    <source>
        <dbReference type="EMBL" id="WDI79249.1"/>
    </source>
</evidence>
<dbReference type="AlphaFoldDB" id="A0AAX3N878"/>
<dbReference type="SUPFAM" id="SSF75620">
    <property type="entry name" value="Release factor"/>
    <property type="match status" value="1"/>
</dbReference>
<dbReference type="PANTHER" id="PTHR43804">
    <property type="entry name" value="LD18447P"/>
    <property type="match status" value="1"/>
</dbReference>
<evidence type="ECO:0000256" key="1">
    <source>
        <dbReference type="ARBA" id="ARBA00022481"/>
    </source>
</evidence>
<reference evidence="3" key="1">
    <citation type="submission" date="2022-11" db="EMBL/GenBank/DDBJ databases">
        <title>Genomic comparisons reveal selection pressure and functional variation between nutritional endosymbionts of cave-adapted and epigean Hawaiian planthoppers.</title>
        <authorList>
            <person name="Gossett J.M."/>
            <person name="Porter M.L."/>
            <person name="Vasquez Y."/>
            <person name="Bennett G.M."/>
            <person name="Chong R.A."/>
        </authorList>
    </citation>
    <scope>NUCLEOTIDE SEQUENCE</scope>
    <source>
        <strain evidence="3">OPOL2</strain>
    </source>
</reference>
<sequence length="128" mass="14608">MKIYIEINKGIGGIESSIFVKNILTMYISYFKRNKKKYEIISKINEENGLKNVTILVNIDWKNLKNEKGVHRIQRVPKTESSGRIHTSTCNIEVFKKITTNKINIKKEDIIVSSFKASGAGGQHVLIK</sequence>
<dbReference type="Proteomes" id="UP001222373">
    <property type="component" value="Chromosome"/>
</dbReference>
<evidence type="ECO:0000313" key="4">
    <source>
        <dbReference type="Proteomes" id="UP001222373"/>
    </source>
</evidence>
<dbReference type="InterPro" id="IPR050057">
    <property type="entry name" value="Prokaryotic/Mito_RF"/>
</dbReference>
<feature type="domain" description="Peptide chain release factor" evidence="2">
    <location>
        <begin position="2"/>
        <end position="91"/>
    </location>
</feature>
<dbReference type="PANTHER" id="PTHR43804:SF7">
    <property type="entry name" value="LD18447P"/>
    <property type="match status" value="1"/>
</dbReference>
<name>A0AAX3N878_9PROT</name>
<proteinExistence type="predicted"/>
<protein>
    <submittedName>
        <fullName evidence="3">PCRF domain-containing protein</fullName>
    </submittedName>
</protein>
<dbReference type="Pfam" id="PF03462">
    <property type="entry name" value="PCRF"/>
    <property type="match status" value="1"/>
</dbReference>
<dbReference type="InterPro" id="IPR045853">
    <property type="entry name" value="Pep_chain_release_fac_I_sf"/>
</dbReference>
<accession>A0AAX3N878</accession>
<dbReference type="EMBL" id="CP110500">
    <property type="protein sequence ID" value="WDI79249.1"/>
    <property type="molecule type" value="Genomic_DNA"/>
</dbReference>
<dbReference type="GO" id="GO:0006415">
    <property type="term" value="P:translational termination"/>
    <property type="evidence" value="ECO:0007669"/>
    <property type="project" value="InterPro"/>
</dbReference>
<evidence type="ECO:0000259" key="2">
    <source>
        <dbReference type="Pfam" id="PF03462"/>
    </source>
</evidence>